<protein>
    <submittedName>
        <fullName evidence="1">Uncharacterized protein</fullName>
    </submittedName>
</protein>
<evidence type="ECO:0000313" key="2">
    <source>
        <dbReference type="Proteomes" id="UP000226031"/>
    </source>
</evidence>
<organism evidence="1 2">
    <name type="scientific">[Emmonsia] crescens</name>
    <dbReference type="NCBI Taxonomy" id="73230"/>
    <lineage>
        <taxon>Eukaryota</taxon>
        <taxon>Fungi</taxon>
        <taxon>Dikarya</taxon>
        <taxon>Ascomycota</taxon>
        <taxon>Pezizomycotina</taxon>
        <taxon>Eurotiomycetes</taxon>
        <taxon>Eurotiomycetidae</taxon>
        <taxon>Onygenales</taxon>
        <taxon>Ajellomycetaceae</taxon>
        <taxon>Emergomyces</taxon>
    </lineage>
</organism>
<proteinExistence type="predicted"/>
<dbReference type="EMBL" id="PDND01000212">
    <property type="protein sequence ID" value="PGH29788.1"/>
    <property type="molecule type" value="Genomic_DNA"/>
</dbReference>
<name>A0A2B7Z9G9_9EURO</name>
<dbReference type="STRING" id="73230.A0A2B7Z9G9"/>
<evidence type="ECO:0000313" key="1">
    <source>
        <dbReference type="EMBL" id="PGH29788.1"/>
    </source>
</evidence>
<comment type="caution">
    <text evidence="1">The sequence shown here is derived from an EMBL/GenBank/DDBJ whole genome shotgun (WGS) entry which is preliminary data.</text>
</comment>
<dbReference type="AlphaFoldDB" id="A0A2B7Z9G9"/>
<sequence>MAAVLAVQAMFPNVGGAIGQTIATFAGELAEFSLDESQGNLTSIYHDLTVQLSYPVVSPTRTARRKSIYAHWEYDVSNSCY</sequence>
<dbReference type="VEuPathDB" id="FungiDB:EMCG_00310"/>
<gene>
    <name evidence="1" type="ORF">GX50_07459</name>
</gene>
<dbReference type="Proteomes" id="UP000226031">
    <property type="component" value="Unassembled WGS sequence"/>
</dbReference>
<reference evidence="1 2" key="1">
    <citation type="submission" date="2017-10" db="EMBL/GenBank/DDBJ databases">
        <title>Comparative genomics in systemic dimorphic fungi from Ajellomycetaceae.</title>
        <authorList>
            <person name="Munoz J.F."/>
            <person name="Mcewen J.G."/>
            <person name="Clay O.K."/>
            <person name="Cuomo C.A."/>
        </authorList>
    </citation>
    <scope>NUCLEOTIDE SEQUENCE [LARGE SCALE GENOMIC DNA]</scope>
    <source>
        <strain evidence="1 2">UAMH4076</strain>
    </source>
</reference>
<keyword evidence="2" id="KW-1185">Reference proteome</keyword>
<accession>A0A2B7Z9G9</accession>